<dbReference type="InterPro" id="IPR032477">
    <property type="entry name" value="Glyco_hydro_64"/>
</dbReference>
<sequence>MIDRRSFLRTTGGAALAAPLLGSAACGASTGGAQLASGSKEASAGALPVSFANESGYPDSAVRLYIVGTDTSTGKQGRVRPDGTFAPVQLSDNTDGGYTDYSIPLTEAGGLTLPFMSGRIYLALEGKLRFKAVEDGNGDAALQYPAGWVESDSSFDVLHDTVEFTHDETGMYCNTTMVDSFCVPLAIALSGEREQSTGRLKPGGRDRVFDTLLADPDYSPLVVGDRRRVIAPGHGIDSGRFSADYYASYIDRVWSRYSGTDLRVTTNEGTFTGRVDGSGQLAFDGGVAPIAKPSTRDVFFCDGALTAPNDGITGPVAAILGAAFNRSTLLDTAEHPVSEASAFYNADVTNKYAAVFHEVTEDGRAYGFAFDDVSGFASYIQDHSPASFEVSLTPF</sequence>
<organism evidence="3 4">
    <name type="scientific">Streptomonospora alba</name>
    <dbReference type="NCBI Taxonomy" id="183763"/>
    <lineage>
        <taxon>Bacteria</taxon>
        <taxon>Bacillati</taxon>
        <taxon>Actinomycetota</taxon>
        <taxon>Actinomycetes</taxon>
        <taxon>Streptosporangiales</taxon>
        <taxon>Nocardiopsidaceae</taxon>
        <taxon>Streptomonospora</taxon>
    </lineage>
</organism>
<dbReference type="InterPro" id="IPR037176">
    <property type="entry name" value="Osmotin/thaumatin-like_sf"/>
</dbReference>
<gene>
    <name evidence="3" type="ORF">LP52_14760</name>
</gene>
<dbReference type="PROSITE" id="PS52006">
    <property type="entry name" value="GH64"/>
    <property type="match status" value="1"/>
</dbReference>
<evidence type="ECO:0000313" key="3">
    <source>
        <dbReference type="EMBL" id="KIH98183.1"/>
    </source>
</evidence>
<accession>A0A0C2G4J1</accession>
<dbReference type="PROSITE" id="PS51318">
    <property type="entry name" value="TAT"/>
    <property type="match status" value="1"/>
</dbReference>
<comment type="caution">
    <text evidence="3">The sequence shown here is derived from an EMBL/GenBank/DDBJ whole genome shotgun (WGS) entry which is preliminary data.</text>
</comment>
<dbReference type="RefSeq" id="WP_040274167.1">
    <property type="nucleotide sequence ID" value="NZ_JROO01000028.1"/>
</dbReference>
<dbReference type="OrthoDB" id="5513218at2"/>
<keyword evidence="1" id="KW-0732">Signal</keyword>
<dbReference type="InterPro" id="IPR037398">
    <property type="entry name" value="Glyco_hydro_64_fam"/>
</dbReference>
<dbReference type="InterPro" id="IPR042517">
    <property type="entry name" value="Glyco_hydro_64_N_2"/>
</dbReference>
<dbReference type="STRING" id="183763.LP52_14760"/>
<evidence type="ECO:0000256" key="1">
    <source>
        <dbReference type="SAM" id="SignalP"/>
    </source>
</evidence>
<feature type="signal peptide" evidence="1">
    <location>
        <begin position="1"/>
        <end position="28"/>
    </location>
</feature>
<dbReference type="Gene3D" id="2.60.110.10">
    <property type="entry name" value="Thaumatin"/>
    <property type="match status" value="1"/>
</dbReference>
<reference evidence="4" key="1">
    <citation type="journal article" date="2015" name="Chem. Biol.">
        <title>Structure, bioactivity, and resistance mechanism of streptomonomicin, an unusual lasso Peptide from an understudied halophilic actinomycete.</title>
        <authorList>
            <person name="Metelev M."/>
            <person name="Tietz J.I."/>
            <person name="Melby J.O."/>
            <person name="Blair P.M."/>
            <person name="Zhu L."/>
            <person name="Livnat I."/>
            <person name="Severinov K."/>
            <person name="Mitchell D.A."/>
        </authorList>
    </citation>
    <scope>NUCLEOTIDE SEQUENCE [LARGE SCALE GENOMIC DNA]</scope>
    <source>
        <strain evidence="4">YIM 90003</strain>
    </source>
</reference>
<dbReference type="Gene3D" id="3.30.920.50">
    <property type="entry name" value="Beta-1,3-glucanase, C-terminal domain"/>
    <property type="match status" value="1"/>
</dbReference>
<dbReference type="Proteomes" id="UP000031675">
    <property type="component" value="Unassembled WGS sequence"/>
</dbReference>
<dbReference type="EMBL" id="JROO01000028">
    <property type="protein sequence ID" value="KIH98183.1"/>
    <property type="molecule type" value="Genomic_DNA"/>
</dbReference>
<name>A0A0C2G4J1_9ACTN</name>
<dbReference type="PANTHER" id="PTHR38165:SF1">
    <property type="entry name" value="GLUCANASE B"/>
    <property type="match status" value="1"/>
</dbReference>
<keyword evidence="3" id="KW-0378">Hydrolase</keyword>
<dbReference type="AlphaFoldDB" id="A0A0C2G4J1"/>
<protein>
    <submittedName>
        <fullName evidence="3">Glycosyl hydrolase</fullName>
    </submittedName>
</protein>
<dbReference type="PROSITE" id="PS51257">
    <property type="entry name" value="PROKAR_LIPOPROTEIN"/>
    <property type="match status" value="1"/>
</dbReference>
<evidence type="ECO:0000313" key="4">
    <source>
        <dbReference type="Proteomes" id="UP000031675"/>
    </source>
</evidence>
<keyword evidence="4" id="KW-1185">Reference proteome</keyword>
<dbReference type="PANTHER" id="PTHR38165">
    <property type="match status" value="1"/>
</dbReference>
<dbReference type="Pfam" id="PF16483">
    <property type="entry name" value="Glyco_hydro_64"/>
    <property type="match status" value="1"/>
</dbReference>
<feature type="chain" id="PRO_5039538315" evidence="1">
    <location>
        <begin position="29"/>
        <end position="395"/>
    </location>
</feature>
<dbReference type="GO" id="GO:0016787">
    <property type="term" value="F:hydrolase activity"/>
    <property type="evidence" value="ECO:0007669"/>
    <property type="project" value="UniProtKB-KW"/>
</dbReference>
<evidence type="ECO:0000259" key="2">
    <source>
        <dbReference type="PROSITE" id="PS52006"/>
    </source>
</evidence>
<dbReference type="InterPro" id="IPR006311">
    <property type="entry name" value="TAT_signal"/>
</dbReference>
<feature type="domain" description="GH64" evidence="2">
    <location>
        <begin position="44"/>
        <end position="394"/>
    </location>
</feature>
<proteinExistence type="predicted"/>